<evidence type="ECO:0000256" key="1">
    <source>
        <dbReference type="ARBA" id="ARBA00006865"/>
    </source>
</evidence>
<comment type="similarity">
    <text evidence="1">Belongs to the glycosyl hydrolase 16 family.</text>
</comment>
<proteinExistence type="inferred from homology"/>
<evidence type="ECO:0000259" key="2">
    <source>
        <dbReference type="PROSITE" id="PS51762"/>
    </source>
</evidence>
<dbReference type="RefSeq" id="WP_264789362.1">
    <property type="nucleotide sequence ID" value="NZ_AP026867.1"/>
</dbReference>
<protein>
    <submittedName>
        <fullName evidence="3">Family 16 glycosylhydrolase</fullName>
    </submittedName>
</protein>
<dbReference type="AlphaFoldDB" id="A0A915YJC1"/>
<sequence>MLCLKKCNVLFICVILFNLISCQSGSRTENKKEVKVYYNGFPVPDEYKSGWEKFAHFFQKDTNYVNDNRVTLVSPQAYKFYQPSSTLPSRSKMIVREDLEVHFYPLNLDTAQQYQYVHEYNCKYEPHNFRYADVAYPSPCENGPHAKEKARAVLINKSETVKTIRCRMFFQNTSYWFPTSPDANFNTNVHLQNFYGGSNLLEVELQPGEEKEVFLEYIIGQDPKGNERASKQFYGPARPGSYEFMLWVSEEEADPLVQEKIDYTTINPFAYFQSKWVKGDVSVVDKVAHLAATHFKFVTHLETFDGANIYKPGTVYLLSNRDEKPLCDTCNGYFKDVIADEWTPDDYFKGYIHDAPMIKAEYGNRKENVRIDENGIYLRCPGSTPEKKQKTWGEIKFGPSFLYGTVKVVAKFSQLRNKETHTPTGIVHNLWLYQFNHPYADPIPGHPYAHMVNSRGKQPYEIDIEIWSKIYEENWGGGSAINYSIVDYMRDANVLVKPGEEKVIDNILKVDRVNDRQLNYPGEELLHQDFFNQYHLYEIIWTPHDVSYRVDGEQVAKIDWRMAKIPDEYTFLWIGSPIYQDGTYYAQEGIPFLPNDRFSHIRYISIE</sequence>
<dbReference type="GO" id="GO:0004553">
    <property type="term" value="F:hydrolase activity, hydrolyzing O-glycosyl compounds"/>
    <property type="evidence" value="ECO:0007669"/>
    <property type="project" value="InterPro"/>
</dbReference>
<dbReference type="EMBL" id="AP026867">
    <property type="protein sequence ID" value="BDS14130.1"/>
    <property type="molecule type" value="Genomic_DNA"/>
</dbReference>
<dbReference type="Gene3D" id="2.60.120.200">
    <property type="match status" value="1"/>
</dbReference>
<evidence type="ECO:0000313" key="3">
    <source>
        <dbReference type="EMBL" id="BDS14130.1"/>
    </source>
</evidence>
<dbReference type="Proteomes" id="UP001060919">
    <property type="component" value="Chromosome"/>
</dbReference>
<dbReference type="Pfam" id="PF00722">
    <property type="entry name" value="Glyco_hydro_16"/>
    <property type="match status" value="1"/>
</dbReference>
<accession>A0A915YJC1</accession>
<dbReference type="InterPro" id="IPR013320">
    <property type="entry name" value="ConA-like_dom_sf"/>
</dbReference>
<evidence type="ECO:0000313" key="4">
    <source>
        <dbReference type="Proteomes" id="UP001060919"/>
    </source>
</evidence>
<keyword evidence="4" id="KW-1185">Reference proteome</keyword>
<dbReference type="PROSITE" id="PS51762">
    <property type="entry name" value="GH16_2"/>
    <property type="match status" value="1"/>
</dbReference>
<feature type="domain" description="GH16" evidence="2">
    <location>
        <begin position="304"/>
        <end position="607"/>
    </location>
</feature>
<dbReference type="SUPFAM" id="SSF49899">
    <property type="entry name" value="Concanavalin A-like lectins/glucanases"/>
    <property type="match status" value="1"/>
</dbReference>
<name>A0A915YJC1_9BACT</name>
<dbReference type="KEGG" id="aup:AsAng_0049020"/>
<organism evidence="3 4">
    <name type="scientific">Aureispira anguillae</name>
    <dbReference type="NCBI Taxonomy" id="2864201"/>
    <lineage>
        <taxon>Bacteria</taxon>
        <taxon>Pseudomonadati</taxon>
        <taxon>Bacteroidota</taxon>
        <taxon>Saprospiria</taxon>
        <taxon>Saprospirales</taxon>
        <taxon>Saprospiraceae</taxon>
        <taxon>Aureispira</taxon>
    </lineage>
</organism>
<gene>
    <name evidence="3" type="ORF">AsAng_0049020</name>
</gene>
<dbReference type="GO" id="GO:0005975">
    <property type="term" value="P:carbohydrate metabolic process"/>
    <property type="evidence" value="ECO:0007669"/>
    <property type="project" value="InterPro"/>
</dbReference>
<reference evidence="3" key="1">
    <citation type="submission" date="2022-09" db="EMBL/GenBank/DDBJ databases">
        <title>Aureispira anguillicida sp. nov., isolated from Leptocephalus of Japanese eel Anguilla japonica.</title>
        <authorList>
            <person name="Yuasa K."/>
            <person name="Mekata T."/>
            <person name="Ikunari K."/>
        </authorList>
    </citation>
    <scope>NUCLEOTIDE SEQUENCE</scope>
    <source>
        <strain evidence="3">EL160426</strain>
    </source>
</reference>
<dbReference type="InterPro" id="IPR000757">
    <property type="entry name" value="Beta-glucanase-like"/>
</dbReference>